<name>A0ABY9WIZ6_9BACT</name>
<feature type="compositionally biased region" description="Polar residues" evidence="1">
    <location>
        <begin position="714"/>
        <end position="723"/>
    </location>
</feature>
<sequence>MAIEPLAQTICWEKIMFGSKGTKISFQHSVYGTWGRFRTPAGSVEFLETKARIGPAAKDLERRLARALRPVREVLPTQMMDFNQLLQRDLDDHRVATELVHYVLEPSKTGPAFFPPIVAAMLPFEGNEPKPQFPALAEVGPLQDEVALWQGFRFGSAFQFERMINPQDKSDFEIKLGRVSWNPEEVKLVIIDGQHRAMALLAIDRTINNSWSESGEKYKYFYEPVIRDILKEKTEKQRLDLLENIEFPVTLVWFPSANEIGGDHHAAARKLFVDVNQNARKPSESRLLLLSDAELIGIFTRRVLNEFRVRKDTLPIYAVEYDHPGRDQASSSKWSVTSNVIILRDCIERAVFGPKKYIENLNLGFSGRESEFDRSLFMRQTLQLDEEIGETVEDMQRKNISNIDFPRTKLDFLQNQLMRGWGLFIVRMLSELLPYKVHGEALTKLRDGWATAGSTDSLAKDAIFEGVGMYWTIRDSYQHWERLNQIRAELKQQQTARTDVVRTWQVMEGKKREFLDLRNQIYIGKSDSDATEAVNGAFEAFSTNACQLGFVLMARTISLRGGIKLEGMNAFTTALIQAANTALLGGPKSEYGRRTAFWRGHEDSLNRITKLDTPYAVHFRYFWLELLSTPEAQPHLGTELSTVVMTARDEARRGYLAYLSKEMEKALRKTEPNTSRALLHSKADETAAETLRKALYKWFGIKKAEFEDWRVRESQANNDTTSPEAMGEDAVTDTGEEAEAPASSDAGEAASPSFDELLKANIEEDE</sequence>
<evidence type="ECO:0000313" key="3">
    <source>
        <dbReference type="Proteomes" id="UP001611383"/>
    </source>
</evidence>
<gene>
    <name evidence="2" type="ORF">F0U60_06520</name>
</gene>
<feature type="compositionally biased region" description="Acidic residues" evidence="1">
    <location>
        <begin position="726"/>
        <end position="739"/>
    </location>
</feature>
<feature type="compositionally biased region" description="Basic and acidic residues" evidence="1">
    <location>
        <begin position="756"/>
        <end position="766"/>
    </location>
</feature>
<evidence type="ECO:0000313" key="2">
    <source>
        <dbReference type="EMBL" id="WNG43787.1"/>
    </source>
</evidence>
<organism evidence="2 3">
    <name type="scientific">Archangium minus</name>
    <dbReference type="NCBI Taxonomy" id="83450"/>
    <lineage>
        <taxon>Bacteria</taxon>
        <taxon>Pseudomonadati</taxon>
        <taxon>Myxococcota</taxon>
        <taxon>Myxococcia</taxon>
        <taxon>Myxococcales</taxon>
        <taxon>Cystobacterineae</taxon>
        <taxon>Archangiaceae</taxon>
        <taxon>Archangium</taxon>
    </lineage>
</organism>
<proteinExistence type="predicted"/>
<feature type="region of interest" description="Disordered" evidence="1">
    <location>
        <begin position="713"/>
        <end position="766"/>
    </location>
</feature>
<dbReference type="EMBL" id="CP043494">
    <property type="protein sequence ID" value="WNG43787.1"/>
    <property type="molecule type" value="Genomic_DNA"/>
</dbReference>
<evidence type="ECO:0008006" key="4">
    <source>
        <dbReference type="Google" id="ProtNLM"/>
    </source>
</evidence>
<dbReference type="Proteomes" id="UP001611383">
    <property type="component" value="Chromosome"/>
</dbReference>
<protein>
    <recommendedName>
        <fullName evidence="4">DGQHR domain-containing protein</fullName>
    </recommendedName>
</protein>
<evidence type="ECO:0000256" key="1">
    <source>
        <dbReference type="SAM" id="MobiDB-lite"/>
    </source>
</evidence>
<reference evidence="2 3" key="1">
    <citation type="submission" date="2019-08" db="EMBL/GenBank/DDBJ databases">
        <title>Archangium and Cystobacter genomes.</title>
        <authorList>
            <person name="Chen I.-C.K."/>
            <person name="Wielgoss S."/>
        </authorList>
    </citation>
    <scope>NUCLEOTIDE SEQUENCE [LARGE SCALE GENOMIC DNA]</scope>
    <source>
        <strain evidence="2 3">Cbm 6</strain>
    </source>
</reference>
<accession>A0ABY9WIZ6</accession>
<keyword evidence="3" id="KW-1185">Reference proteome</keyword>